<comment type="caution">
    <text evidence="1">The sequence shown here is derived from an EMBL/GenBank/DDBJ whole genome shotgun (WGS) entry which is preliminary data.</text>
</comment>
<evidence type="ECO:0000313" key="2">
    <source>
        <dbReference type="Proteomes" id="UP000006028"/>
    </source>
</evidence>
<dbReference type="BioCyc" id="FCF748224-HMP:GTSS-631-MONOMER"/>
<name>E2ZGM5_9FIRM</name>
<reference evidence="1 2" key="1">
    <citation type="submission" date="2010-08" db="EMBL/GenBank/DDBJ databases">
        <authorList>
            <person name="Weinstock G."/>
            <person name="Sodergren E."/>
            <person name="Clifton S."/>
            <person name="Fulton L."/>
            <person name="Fulton B."/>
            <person name="Courtney L."/>
            <person name="Fronick C."/>
            <person name="Harrison M."/>
            <person name="Strong C."/>
            <person name="Farmer C."/>
            <person name="Delahaunty K."/>
            <person name="Markovic C."/>
            <person name="Hall O."/>
            <person name="Minx P."/>
            <person name="Tomlinson C."/>
            <person name="Mitreva M."/>
            <person name="Hou S."/>
            <person name="Chen J."/>
            <person name="Wollam A."/>
            <person name="Pepin K.H."/>
            <person name="Johnson M."/>
            <person name="Bhonagiri V."/>
            <person name="Zhang X."/>
            <person name="Suruliraj S."/>
            <person name="Warren W."/>
            <person name="Chinwalla A."/>
            <person name="Mardis E.R."/>
            <person name="Wilson R.K."/>
        </authorList>
    </citation>
    <scope>NUCLEOTIDE SEQUENCE [LARGE SCALE GENOMIC DNA]</scope>
    <source>
        <strain evidence="1 2">KLE1255</strain>
    </source>
</reference>
<dbReference type="AlphaFoldDB" id="E2ZGM5"/>
<organism evidence="1 2">
    <name type="scientific">Faecalibacterium cf. prausnitzii KLE1255</name>
    <dbReference type="NCBI Taxonomy" id="748224"/>
    <lineage>
        <taxon>Bacteria</taxon>
        <taxon>Bacillati</taxon>
        <taxon>Bacillota</taxon>
        <taxon>Clostridia</taxon>
        <taxon>Eubacteriales</taxon>
        <taxon>Oscillospiraceae</taxon>
        <taxon>Faecalibacterium</taxon>
    </lineage>
</organism>
<gene>
    <name evidence="1" type="ORF">HMPREF9436_00811</name>
</gene>
<protein>
    <submittedName>
        <fullName evidence="1">Uncharacterized protein</fullName>
    </submittedName>
</protein>
<sequence length="47" mass="5535">MDRLVLKKRLASVLSQRKTTIREEKIESSANDFAENCMKYYKSIILL</sequence>
<dbReference type="STRING" id="748224.HMPREF9436_00811"/>
<dbReference type="EMBL" id="AECU01000081">
    <property type="protein sequence ID" value="EFQ07664.1"/>
    <property type="molecule type" value="Genomic_DNA"/>
</dbReference>
<proteinExistence type="predicted"/>
<dbReference type="HOGENOM" id="CLU_3168283_0_0_9"/>
<evidence type="ECO:0000313" key="1">
    <source>
        <dbReference type="EMBL" id="EFQ07664.1"/>
    </source>
</evidence>
<accession>E2ZGM5</accession>
<dbReference type="Proteomes" id="UP000006028">
    <property type="component" value="Unassembled WGS sequence"/>
</dbReference>